<dbReference type="EMBL" id="KB296524">
    <property type="protein sequence ID" value="ELU11675.1"/>
    <property type="molecule type" value="Genomic_DNA"/>
</dbReference>
<keyword evidence="4" id="KW-0689">Ribosomal protein</keyword>
<gene>
    <name evidence="7" type="ORF">CAPTEDRAFT_226355</name>
</gene>
<dbReference type="OrthoDB" id="408933at2759"/>
<dbReference type="GO" id="GO:0003735">
    <property type="term" value="F:structural constituent of ribosome"/>
    <property type="evidence" value="ECO:0007669"/>
    <property type="project" value="InterPro"/>
</dbReference>
<sequence>MSLFKCHFLNAKVLHTGAIPLRCFSVSSPLLYERRKRPLGPVTARERRHLPFDRKWPINPKDVSPIKEGGKIEICKELGLRIGDMPRAPGWFDKEGGFHFDEDMVPDFVVPDLTNFKLKPYVSYNVEEINQSEFTAKNLFDECYAKKLVEDFQEGKIDATTVEEKKEELLQTPAVNK</sequence>
<dbReference type="HOGENOM" id="CLU_1705952_0_0_1"/>
<evidence type="ECO:0000313" key="9">
    <source>
        <dbReference type="Proteomes" id="UP000014760"/>
    </source>
</evidence>
<keyword evidence="3" id="KW-0809">Transit peptide</keyword>
<evidence type="ECO:0000256" key="2">
    <source>
        <dbReference type="ARBA" id="ARBA00010152"/>
    </source>
</evidence>
<dbReference type="EMBL" id="AMQN01005678">
    <property type="status" value="NOT_ANNOTATED_CDS"/>
    <property type="molecule type" value="Genomic_DNA"/>
</dbReference>
<keyword evidence="6" id="KW-0687">Ribonucleoprotein</keyword>
<comment type="subcellular location">
    <subcellularLocation>
        <location evidence="1">Mitochondrion</location>
    </subcellularLocation>
</comment>
<keyword evidence="5" id="KW-0496">Mitochondrion</keyword>
<evidence type="ECO:0000256" key="1">
    <source>
        <dbReference type="ARBA" id="ARBA00004173"/>
    </source>
</evidence>
<keyword evidence="9" id="KW-1185">Reference proteome</keyword>
<dbReference type="OMA" id="RFFRVKE"/>
<evidence type="ECO:0000256" key="4">
    <source>
        <dbReference type="ARBA" id="ARBA00022980"/>
    </source>
</evidence>
<dbReference type="PANTHER" id="PTHR21338:SF0">
    <property type="entry name" value="LARGE RIBOSOMAL SUBUNIT PROTEIN ML41"/>
    <property type="match status" value="1"/>
</dbReference>
<dbReference type="STRING" id="283909.R7V7G7"/>
<comment type="similarity">
    <text evidence="2">Belongs to the mitochondrion-specific ribosomal protein mL41 family.</text>
</comment>
<protein>
    <recommendedName>
        <fullName evidence="10">39S ribosomal protein L41, mitochondrial</fullName>
    </recommendedName>
</protein>
<accession>R7V7G7</accession>
<evidence type="ECO:0000256" key="5">
    <source>
        <dbReference type="ARBA" id="ARBA00023128"/>
    </source>
</evidence>
<reference evidence="9" key="1">
    <citation type="submission" date="2012-12" db="EMBL/GenBank/DDBJ databases">
        <authorList>
            <person name="Hellsten U."/>
            <person name="Grimwood J."/>
            <person name="Chapman J.A."/>
            <person name="Shapiro H."/>
            <person name="Aerts A."/>
            <person name="Otillar R.P."/>
            <person name="Terry A.Y."/>
            <person name="Boore J.L."/>
            <person name="Simakov O."/>
            <person name="Marletaz F."/>
            <person name="Cho S.-J."/>
            <person name="Edsinger-Gonzales E."/>
            <person name="Havlak P."/>
            <person name="Kuo D.-H."/>
            <person name="Larsson T."/>
            <person name="Lv J."/>
            <person name="Arendt D."/>
            <person name="Savage R."/>
            <person name="Osoegawa K."/>
            <person name="de Jong P."/>
            <person name="Lindberg D.R."/>
            <person name="Seaver E.C."/>
            <person name="Weisblat D.A."/>
            <person name="Putnam N.H."/>
            <person name="Grigoriev I.V."/>
            <person name="Rokhsar D.S."/>
        </authorList>
    </citation>
    <scope>NUCLEOTIDE SEQUENCE</scope>
    <source>
        <strain evidence="9">I ESC-2004</strain>
    </source>
</reference>
<dbReference type="Pfam" id="PF09809">
    <property type="entry name" value="MRP-L27"/>
    <property type="match status" value="1"/>
</dbReference>
<organism evidence="7">
    <name type="scientific">Capitella teleta</name>
    <name type="common">Polychaete worm</name>
    <dbReference type="NCBI Taxonomy" id="283909"/>
    <lineage>
        <taxon>Eukaryota</taxon>
        <taxon>Metazoa</taxon>
        <taxon>Spiralia</taxon>
        <taxon>Lophotrochozoa</taxon>
        <taxon>Annelida</taxon>
        <taxon>Polychaeta</taxon>
        <taxon>Sedentaria</taxon>
        <taxon>Scolecida</taxon>
        <taxon>Capitellidae</taxon>
        <taxon>Capitella</taxon>
    </lineage>
</organism>
<dbReference type="InterPro" id="IPR019189">
    <property type="entry name" value="Ribosomal_mL41"/>
</dbReference>
<dbReference type="PANTHER" id="PTHR21338">
    <property type="entry name" value="MITOCHONDRIAL RIBOSOMAL PROTEIN L41"/>
    <property type="match status" value="1"/>
</dbReference>
<evidence type="ECO:0000256" key="3">
    <source>
        <dbReference type="ARBA" id="ARBA00022946"/>
    </source>
</evidence>
<proteinExistence type="inferred from homology"/>
<reference evidence="7 9" key="2">
    <citation type="journal article" date="2013" name="Nature">
        <title>Insights into bilaterian evolution from three spiralian genomes.</title>
        <authorList>
            <person name="Simakov O."/>
            <person name="Marletaz F."/>
            <person name="Cho S.J."/>
            <person name="Edsinger-Gonzales E."/>
            <person name="Havlak P."/>
            <person name="Hellsten U."/>
            <person name="Kuo D.H."/>
            <person name="Larsson T."/>
            <person name="Lv J."/>
            <person name="Arendt D."/>
            <person name="Savage R."/>
            <person name="Osoegawa K."/>
            <person name="de Jong P."/>
            <person name="Grimwood J."/>
            <person name="Chapman J.A."/>
            <person name="Shapiro H."/>
            <person name="Aerts A."/>
            <person name="Otillar R.P."/>
            <person name="Terry A.Y."/>
            <person name="Boore J.L."/>
            <person name="Grigoriev I.V."/>
            <person name="Lindberg D.R."/>
            <person name="Seaver E.C."/>
            <person name="Weisblat D.A."/>
            <person name="Putnam N.H."/>
            <person name="Rokhsar D.S."/>
        </authorList>
    </citation>
    <scope>NUCLEOTIDE SEQUENCE</scope>
    <source>
        <strain evidence="7 9">I ESC-2004</strain>
    </source>
</reference>
<dbReference type="GO" id="GO:0005762">
    <property type="term" value="C:mitochondrial large ribosomal subunit"/>
    <property type="evidence" value="ECO:0007669"/>
    <property type="project" value="InterPro"/>
</dbReference>
<dbReference type="EnsemblMetazoa" id="CapteT226355">
    <property type="protein sequence ID" value="CapteP226355"/>
    <property type="gene ID" value="CapteG226355"/>
</dbReference>
<evidence type="ECO:0000313" key="8">
    <source>
        <dbReference type="EnsemblMetazoa" id="CapteP226355"/>
    </source>
</evidence>
<name>R7V7G7_CAPTE</name>
<reference evidence="8" key="3">
    <citation type="submission" date="2015-06" db="UniProtKB">
        <authorList>
            <consortium name="EnsemblMetazoa"/>
        </authorList>
    </citation>
    <scope>IDENTIFICATION</scope>
</reference>
<evidence type="ECO:0000256" key="6">
    <source>
        <dbReference type="ARBA" id="ARBA00023274"/>
    </source>
</evidence>
<dbReference type="GO" id="GO:0006412">
    <property type="term" value="P:translation"/>
    <property type="evidence" value="ECO:0007669"/>
    <property type="project" value="TreeGrafter"/>
</dbReference>
<evidence type="ECO:0000313" key="7">
    <source>
        <dbReference type="EMBL" id="ELU11675.1"/>
    </source>
</evidence>
<dbReference type="AlphaFoldDB" id="R7V7G7"/>
<evidence type="ECO:0008006" key="10">
    <source>
        <dbReference type="Google" id="ProtNLM"/>
    </source>
</evidence>
<dbReference type="Proteomes" id="UP000014760">
    <property type="component" value="Unassembled WGS sequence"/>
</dbReference>